<comment type="similarity">
    <text evidence="1">Belongs to the OPA3 family.</text>
</comment>
<dbReference type="EMBL" id="PKSL01000001">
    <property type="protein sequence ID" value="POW17955.1"/>
    <property type="molecule type" value="Genomic_DNA"/>
</dbReference>
<dbReference type="VEuPathDB" id="FungiDB:PSHT_12548"/>
<dbReference type="AlphaFoldDB" id="A0A2S4W856"/>
<evidence type="ECO:0000256" key="3">
    <source>
        <dbReference type="SAM" id="MobiDB-lite"/>
    </source>
</evidence>
<protein>
    <recommendedName>
        <fullName evidence="6">OPA3-like protein</fullName>
    </recommendedName>
</protein>
<keyword evidence="2" id="KW-0175">Coiled coil</keyword>
<dbReference type="Pfam" id="PF07047">
    <property type="entry name" value="OPA3"/>
    <property type="match status" value="1"/>
</dbReference>
<sequence>MASVKVVSLLIKTLSKPIARTSQVQSNPLISTILSRSSNPNLSIDSYGLCRPCSILHRYETRLASGIFFGKTEHIIRPLRLVLIPNNFNSTRAGKTAYSLALSSFFFFLSHSADENNKSDTKAIQNGANFLSEAFLFSVAVALIVAENLRGRWQTAHRRDVVDERLTELESLCATIRSDQESLQQKIEPLLLLYKNNDKEPPSSDSSLVMHHPIAIPQSPSDPTHDRSLFSPVDDEQRSVDTPRLESLQHNDDTVRRAELAVGWRKTS</sequence>
<evidence type="ECO:0008006" key="6">
    <source>
        <dbReference type="Google" id="ProtNLM"/>
    </source>
</evidence>
<name>A0A2S4W856_9BASI</name>
<proteinExistence type="inferred from homology"/>
<evidence type="ECO:0000313" key="4">
    <source>
        <dbReference type="EMBL" id="POW17955.1"/>
    </source>
</evidence>
<feature type="region of interest" description="Disordered" evidence="3">
    <location>
        <begin position="199"/>
        <end position="253"/>
    </location>
</feature>
<comment type="caution">
    <text evidence="4">The sequence shown here is derived from an EMBL/GenBank/DDBJ whole genome shotgun (WGS) entry which is preliminary data.</text>
</comment>
<reference evidence="4" key="1">
    <citation type="submission" date="2017-12" db="EMBL/GenBank/DDBJ databases">
        <title>Gene loss provides genomic basis for host adaptation in cereal stripe rust fungi.</title>
        <authorList>
            <person name="Xia C."/>
        </authorList>
    </citation>
    <scope>NUCLEOTIDE SEQUENCE [LARGE SCALE GENOMIC DNA]</scope>
    <source>
        <strain evidence="4">93-210</strain>
    </source>
</reference>
<gene>
    <name evidence="4" type="ORF">PSTT_00179</name>
</gene>
<keyword evidence="5" id="KW-1185">Reference proteome</keyword>
<evidence type="ECO:0000256" key="1">
    <source>
        <dbReference type="ARBA" id="ARBA00007584"/>
    </source>
</evidence>
<dbReference type="InterPro" id="IPR010754">
    <property type="entry name" value="OPA3-like"/>
</dbReference>
<dbReference type="VEuPathDB" id="FungiDB:PSTT_00179"/>
<accession>A0A2S4W856</accession>
<dbReference type="GO" id="GO:0005739">
    <property type="term" value="C:mitochondrion"/>
    <property type="evidence" value="ECO:0007669"/>
    <property type="project" value="TreeGrafter"/>
</dbReference>
<dbReference type="PANTHER" id="PTHR12499">
    <property type="entry name" value="OPTIC ATROPHY 3 PROTEIN OPA3"/>
    <property type="match status" value="1"/>
</dbReference>
<evidence type="ECO:0000313" key="5">
    <source>
        <dbReference type="Proteomes" id="UP000239156"/>
    </source>
</evidence>
<feature type="compositionally biased region" description="Basic and acidic residues" evidence="3">
    <location>
        <begin position="235"/>
        <end position="253"/>
    </location>
</feature>
<dbReference type="GO" id="GO:0019216">
    <property type="term" value="P:regulation of lipid metabolic process"/>
    <property type="evidence" value="ECO:0007669"/>
    <property type="project" value="TreeGrafter"/>
</dbReference>
<dbReference type="PANTHER" id="PTHR12499:SF0">
    <property type="entry name" value="OPTIC ATROPHY 3 PROTEIN"/>
    <property type="match status" value="1"/>
</dbReference>
<dbReference type="Proteomes" id="UP000239156">
    <property type="component" value="Unassembled WGS sequence"/>
</dbReference>
<organism evidence="4 5">
    <name type="scientific">Puccinia striiformis</name>
    <dbReference type="NCBI Taxonomy" id="27350"/>
    <lineage>
        <taxon>Eukaryota</taxon>
        <taxon>Fungi</taxon>
        <taxon>Dikarya</taxon>
        <taxon>Basidiomycota</taxon>
        <taxon>Pucciniomycotina</taxon>
        <taxon>Pucciniomycetes</taxon>
        <taxon>Pucciniales</taxon>
        <taxon>Pucciniaceae</taxon>
        <taxon>Puccinia</taxon>
    </lineage>
</organism>
<evidence type="ECO:0000256" key="2">
    <source>
        <dbReference type="ARBA" id="ARBA00023054"/>
    </source>
</evidence>